<dbReference type="Gene3D" id="2.170.130.10">
    <property type="entry name" value="TonB-dependent receptor, plug domain"/>
    <property type="match status" value="1"/>
</dbReference>
<keyword evidence="3" id="KW-0998">Cell outer membrane</keyword>
<dbReference type="Pfam" id="PF07715">
    <property type="entry name" value="Plug"/>
    <property type="match status" value="1"/>
</dbReference>
<dbReference type="InterPro" id="IPR012910">
    <property type="entry name" value="Plug_dom"/>
</dbReference>
<keyword evidence="8" id="KW-0675">Receptor</keyword>
<feature type="signal peptide" evidence="5">
    <location>
        <begin position="1"/>
        <end position="24"/>
    </location>
</feature>
<dbReference type="InterPro" id="IPR036942">
    <property type="entry name" value="Beta-barrel_TonB_sf"/>
</dbReference>
<feature type="chain" id="PRO_5003658498" evidence="5">
    <location>
        <begin position="25"/>
        <end position="899"/>
    </location>
</feature>
<feature type="compositionally biased region" description="Low complexity" evidence="4">
    <location>
        <begin position="72"/>
        <end position="94"/>
    </location>
</feature>
<name>I2GJ63_9BACT</name>
<accession>I2GJ63</accession>
<dbReference type="SUPFAM" id="SSF49464">
    <property type="entry name" value="Carboxypeptidase regulatory domain-like"/>
    <property type="match status" value="1"/>
</dbReference>
<feature type="compositionally biased region" description="Polar residues" evidence="4">
    <location>
        <begin position="28"/>
        <end position="41"/>
    </location>
</feature>
<dbReference type="Gene3D" id="2.60.40.1120">
    <property type="entry name" value="Carboxypeptidase-like, regulatory domain"/>
    <property type="match status" value="1"/>
</dbReference>
<evidence type="ECO:0000256" key="5">
    <source>
        <dbReference type="SAM" id="SignalP"/>
    </source>
</evidence>
<evidence type="ECO:0000256" key="3">
    <source>
        <dbReference type="ARBA" id="ARBA00023237"/>
    </source>
</evidence>
<sequence>MRMNSLQQGAVLSTFLLVGSQVYAQQPGQATADSVRQATPVTSDTSRSATPPPTRPDTTQFNSADPLDPMRTPQSAQPAQTPVVPQTQPQQPTDPELPAAGARVGTVRGQLVVAQNGQNRPVEFASIGLFSATDSSSAGGGLSDEKGQFVIDNLPPGNYYILVQSLGYAARTVPNITITTQQPTVSLGSVRLNETARQLEEVVVQGQKQLIDYSLDRKIVNVDQLPTALGGTATDILQNVPSVTIDADGVLSLRGSSNVIILVDGKPSGLTGLDRQAVLEQIPASNIERVELITNPSSRYDADGAAGIINIILKKQQAQGFNGNVQVNVGTRDKYNTSINLNYRVKNLNLFGSYNFRDERRFSYRNSDRQNLFENDSTSFLLQRNDGFRSGVNNNLRLGFDYALTKRDNITASVLYRPQYDRDVSSETINTLDGDRALLGQILRLTEEREPERGFDYVFGYARTFEKPGRKLNFDATLSTNNSIEYTDYQLSTDLPAYLITPNLRAGRQESTNDENNRVSVLQLDFVEPFGGKKRFEAGLKQTNRYQNADYVFIDYLYGFPVLNTNISNNFIYDERTSAAYVNFGDEFKTFSYQVGLRTEYTNIVTDQRTTSQRNTRDYIYLFPSAFLNYNISKEQKMQVNYSRRINRPSQRSLNPFIDLSDPLNIRFGNPFLNPELINSFEVSHLWYGKTTSLTSSLFFRRSTNDVTRFQTLRPDGVTEQTFLNLNRSQNYGVEVVLSQDILKWWKANGTFSFFRSNIQPGPGVPEGLNRSNQSWTARLNSTISPWKGTDMQVTVNYRSPFIVAQGTINGFFNVDFGMKQNVLKGRGSINFRVSDIFNTLRFSIDTFGPNFISNTVAKRESRIAFIGFSYRLSRQATRDRERDRDERRDDQDNGDDEF</sequence>
<dbReference type="STRING" id="1185876.BN8_03073"/>
<dbReference type="InterPro" id="IPR008969">
    <property type="entry name" value="CarboxyPept-like_regulatory"/>
</dbReference>
<feature type="domain" description="TonB-dependent receptor plug" evidence="6">
    <location>
        <begin position="218"/>
        <end position="308"/>
    </location>
</feature>
<dbReference type="GO" id="GO:0009279">
    <property type="term" value="C:cell outer membrane"/>
    <property type="evidence" value="ECO:0007669"/>
    <property type="project" value="UniProtKB-SubCell"/>
</dbReference>
<evidence type="ECO:0000256" key="2">
    <source>
        <dbReference type="ARBA" id="ARBA00023136"/>
    </source>
</evidence>
<gene>
    <name evidence="8" type="ORF">BN8_03073</name>
</gene>
<dbReference type="InterPro" id="IPR037066">
    <property type="entry name" value="Plug_dom_sf"/>
</dbReference>
<dbReference type="PANTHER" id="PTHR40980:SF4">
    <property type="entry name" value="TONB-DEPENDENT RECEPTOR-LIKE BETA-BARREL DOMAIN-CONTAINING PROTEIN"/>
    <property type="match status" value="1"/>
</dbReference>
<evidence type="ECO:0000259" key="7">
    <source>
        <dbReference type="Pfam" id="PF14905"/>
    </source>
</evidence>
<feature type="region of interest" description="Disordered" evidence="4">
    <location>
        <begin position="28"/>
        <end position="100"/>
    </location>
</feature>
<feature type="region of interest" description="Disordered" evidence="4">
    <location>
        <begin position="878"/>
        <end position="899"/>
    </location>
</feature>
<dbReference type="Pfam" id="PF14905">
    <property type="entry name" value="OMP_b-brl_3"/>
    <property type="match status" value="1"/>
</dbReference>
<dbReference type="AlphaFoldDB" id="I2GJ63"/>
<comment type="caution">
    <text evidence="8">The sequence shown here is derived from an EMBL/GenBank/DDBJ whole genome shotgun (WGS) entry which is preliminary data.</text>
</comment>
<dbReference type="Gene3D" id="2.40.170.20">
    <property type="entry name" value="TonB-dependent receptor, beta-barrel domain"/>
    <property type="match status" value="1"/>
</dbReference>
<dbReference type="eggNOG" id="COG4771">
    <property type="taxonomic scope" value="Bacteria"/>
</dbReference>
<dbReference type="Pfam" id="PF13620">
    <property type="entry name" value="CarboxypepD_reg"/>
    <property type="match status" value="1"/>
</dbReference>
<dbReference type="EMBL" id="CAIT01000006">
    <property type="protein sequence ID" value="CCH53938.1"/>
    <property type="molecule type" value="Genomic_DNA"/>
</dbReference>
<evidence type="ECO:0000256" key="4">
    <source>
        <dbReference type="SAM" id="MobiDB-lite"/>
    </source>
</evidence>
<organism evidence="8 9">
    <name type="scientific">Fibrisoma limi BUZ 3</name>
    <dbReference type="NCBI Taxonomy" id="1185876"/>
    <lineage>
        <taxon>Bacteria</taxon>
        <taxon>Pseudomonadati</taxon>
        <taxon>Bacteroidota</taxon>
        <taxon>Cytophagia</taxon>
        <taxon>Cytophagales</taxon>
        <taxon>Spirosomataceae</taxon>
        <taxon>Fibrisoma</taxon>
    </lineage>
</organism>
<keyword evidence="9" id="KW-1185">Reference proteome</keyword>
<dbReference type="PANTHER" id="PTHR40980">
    <property type="entry name" value="PLUG DOMAIN-CONTAINING PROTEIN"/>
    <property type="match status" value="1"/>
</dbReference>
<protein>
    <submittedName>
        <fullName evidence="8">TonB-dependent receptor</fullName>
    </submittedName>
</protein>
<comment type="subcellular location">
    <subcellularLocation>
        <location evidence="1">Cell outer membrane</location>
    </subcellularLocation>
</comment>
<feature type="compositionally biased region" description="Basic and acidic residues" evidence="4">
    <location>
        <begin position="878"/>
        <end position="892"/>
    </location>
</feature>
<evidence type="ECO:0000256" key="1">
    <source>
        <dbReference type="ARBA" id="ARBA00004442"/>
    </source>
</evidence>
<keyword evidence="5" id="KW-0732">Signal</keyword>
<dbReference type="SUPFAM" id="SSF56935">
    <property type="entry name" value="Porins"/>
    <property type="match status" value="1"/>
</dbReference>
<feature type="domain" description="Outer membrane protein beta-barrel" evidence="7">
    <location>
        <begin position="463"/>
        <end position="871"/>
    </location>
</feature>
<reference evidence="8 9" key="1">
    <citation type="journal article" date="2012" name="J. Bacteriol.">
        <title>Genome Sequence of the Filamentous Bacterium Fibrisoma limi BUZ 3T.</title>
        <authorList>
            <person name="Filippini M."/>
            <person name="Qi W."/>
            <person name="Jaenicke S."/>
            <person name="Goesmann A."/>
            <person name="Smits T.H."/>
            <person name="Bagheri H.C."/>
        </authorList>
    </citation>
    <scope>NUCLEOTIDE SEQUENCE [LARGE SCALE GENOMIC DNA]</scope>
    <source>
        <strain evidence="9">BUZ 3T</strain>
    </source>
</reference>
<dbReference type="InterPro" id="IPR041700">
    <property type="entry name" value="OMP_b-brl_3"/>
</dbReference>
<dbReference type="Proteomes" id="UP000009309">
    <property type="component" value="Unassembled WGS sequence"/>
</dbReference>
<keyword evidence="2" id="KW-0472">Membrane</keyword>
<proteinExistence type="predicted"/>
<evidence type="ECO:0000259" key="6">
    <source>
        <dbReference type="Pfam" id="PF07715"/>
    </source>
</evidence>
<evidence type="ECO:0000313" key="8">
    <source>
        <dbReference type="EMBL" id="CCH53938.1"/>
    </source>
</evidence>
<evidence type="ECO:0000313" key="9">
    <source>
        <dbReference type="Proteomes" id="UP000009309"/>
    </source>
</evidence>